<feature type="compositionally biased region" description="Polar residues" evidence="2">
    <location>
        <begin position="41"/>
        <end position="50"/>
    </location>
</feature>
<dbReference type="Proteomes" id="UP000295157">
    <property type="component" value="Unassembled WGS sequence"/>
</dbReference>
<dbReference type="EMBL" id="SMJZ01000087">
    <property type="protein sequence ID" value="TDC04520.1"/>
    <property type="molecule type" value="Genomic_DNA"/>
</dbReference>
<dbReference type="CDD" id="cd07814">
    <property type="entry name" value="SRPBCC_CalC_Aha1-like"/>
    <property type="match status" value="1"/>
</dbReference>
<comment type="caution">
    <text evidence="4">The sequence shown here is derived from an EMBL/GenBank/DDBJ whole genome shotgun (WGS) entry which is preliminary data.</text>
</comment>
<sequence length="210" mass="22957">MPPSEAFTRGLPSSSSKLAVTTSGCPSAETVAMSFPVTPGPTLQTPSNQEDIVKGGQQPPEGQYALDVERVIDAPAESIFDAFIALYDSRRPDWVTHSELDLRPGGRWSVAFQVPNGPAFREERVITAVEQPHRLAYDMTAIYEDAPSFSTTVEITVDAAPDGQRIRLVQRGFPTAKTRDDFAGGWPDVLDELARRTSMRRGGDGQQSEY</sequence>
<keyword evidence="5" id="KW-1185">Reference proteome</keyword>
<gene>
    <name evidence="4" type="ORF">E1267_22580</name>
</gene>
<dbReference type="InterPro" id="IPR013538">
    <property type="entry name" value="ASHA1/2-like_C"/>
</dbReference>
<evidence type="ECO:0000313" key="5">
    <source>
        <dbReference type="Proteomes" id="UP000295157"/>
    </source>
</evidence>
<dbReference type="AlphaFoldDB" id="A0A4R4NB41"/>
<dbReference type="InterPro" id="IPR023393">
    <property type="entry name" value="START-like_dom_sf"/>
</dbReference>
<proteinExistence type="inferred from homology"/>
<name>A0A4R4NB41_9ACTN</name>
<comment type="similarity">
    <text evidence="1">Belongs to the AHA1 family.</text>
</comment>
<evidence type="ECO:0000256" key="2">
    <source>
        <dbReference type="SAM" id="MobiDB-lite"/>
    </source>
</evidence>
<evidence type="ECO:0000256" key="1">
    <source>
        <dbReference type="ARBA" id="ARBA00006817"/>
    </source>
</evidence>
<feature type="domain" description="Activator of Hsp90 ATPase homologue 1/2-like C-terminal" evidence="3">
    <location>
        <begin position="73"/>
        <end position="195"/>
    </location>
</feature>
<evidence type="ECO:0000313" key="4">
    <source>
        <dbReference type="EMBL" id="TDC04520.1"/>
    </source>
</evidence>
<dbReference type="OrthoDB" id="3365660at2"/>
<evidence type="ECO:0000259" key="3">
    <source>
        <dbReference type="Pfam" id="PF08327"/>
    </source>
</evidence>
<dbReference type="Gene3D" id="3.30.530.20">
    <property type="match status" value="1"/>
</dbReference>
<reference evidence="4 5" key="1">
    <citation type="submission" date="2019-02" db="EMBL/GenBank/DDBJ databases">
        <title>Draft genome sequences of novel Actinobacteria.</title>
        <authorList>
            <person name="Sahin N."/>
            <person name="Ay H."/>
            <person name="Saygin H."/>
        </authorList>
    </citation>
    <scope>NUCLEOTIDE SEQUENCE [LARGE SCALE GENOMIC DNA]</scope>
    <source>
        <strain evidence="4 5">KC201</strain>
    </source>
</reference>
<feature type="compositionally biased region" description="Polar residues" evidence="2">
    <location>
        <begin position="11"/>
        <end position="25"/>
    </location>
</feature>
<dbReference type="SUPFAM" id="SSF55961">
    <property type="entry name" value="Bet v1-like"/>
    <property type="match status" value="1"/>
</dbReference>
<dbReference type="Pfam" id="PF08327">
    <property type="entry name" value="AHSA1"/>
    <property type="match status" value="1"/>
</dbReference>
<feature type="region of interest" description="Disordered" evidence="2">
    <location>
        <begin position="1"/>
        <end position="61"/>
    </location>
</feature>
<accession>A0A4R4NB41</accession>
<protein>
    <submittedName>
        <fullName evidence="4">SRPBCC domain-containing protein</fullName>
    </submittedName>
</protein>
<organism evidence="4 5">
    <name type="scientific">Nonomuraea longispora</name>
    <dbReference type="NCBI Taxonomy" id="1848320"/>
    <lineage>
        <taxon>Bacteria</taxon>
        <taxon>Bacillati</taxon>
        <taxon>Actinomycetota</taxon>
        <taxon>Actinomycetes</taxon>
        <taxon>Streptosporangiales</taxon>
        <taxon>Streptosporangiaceae</taxon>
        <taxon>Nonomuraea</taxon>
    </lineage>
</organism>